<feature type="non-terminal residue" evidence="2">
    <location>
        <position position="1"/>
    </location>
</feature>
<sequence length="312" mass="35160">NEENNLLHPLRQVRERVRLEQRRLRAQAREAEHRQPRVRRLGLEHELLRVRVAAELEGIQAEVARRSSTTLGRLHDGNHRRQLGHRRKQQHDAHVARREHGVVGVERVDARVLLAREVDARVDREPADDREHADAAVLELGLAHPVDHGDLGVLAHPPLLGDDHLRHVPVAVGEPQRVEADVARVVQTVERGGALEEGHGRRLRVQRRRRRDLRDRRDERAGRGRQGDDDLHLTTCARGGDCASAVCGSLLSCGWPWCRQRSAAGRRRTSVVLSSPTGVPLVYRCPGELYFAYSWSAIAPISARAAARPLVR</sequence>
<dbReference type="Proteomes" id="UP000789595">
    <property type="component" value="Unassembled WGS sequence"/>
</dbReference>
<evidence type="ECO:0000313" key="2">
    <source>
        <dbReference type="EMBL" id="CAH0374892.1"/>
    </source>
</evidence>
<name>A0A8J2SVW4_9STRA</name>
<reference evidence="2" key="1">
    <citation type="submission" date="2021-11" db="EMBL/GenBank/DDBJ databases">
        <authorList>
            <consortium name="Genoscope - CEA"/>
            <person name="William W."/>
        </authorList>
    </citation>
    <scope>NUCLEOTIDE SEQUENCE</scope>
</reference>
<protein>
    <submittedName>
        <fullName evidence="2">Uncharacterized protein</fullName>
    </submittedName>
</protein>
<proteinExistence type="predicted"/>
<evidence type="ECO:0000313" key="3">
    <source>
        <dbReference type="Proteomes" id="UP000789595"/>
    </source>
</evidence>
<comment type="caution">
    <text evidence="2">The sequence shown here is derived from an EMBL/GenBank/DDBJ whole genome shotgun (WGS) entry which is preliminary data.</text>
</comment>
<dbReference type="AlphaFoldDB" id="A0A8J2SVW4"/>
<keyword evidence="3" id="KW-1185">Reference proteome</keyword>
<feature type="compositionally biased region" description="Basic and acidic residues" evidence="1">
    <location>
        <begin position="212"/>
        <end position="230"/>
    </location>
</feature>
<feature type="region of interest" description="Disordered" evidence="1">
    <location>
        <begin position="72"/>
        <end position="98"/>
    </location>
</feature>
<organism evidence="2 3">
    <name type="scientific">Pelagomonas calceolata</name>
    <dbReference type="NCBI Taxonomy" id="35677"/>
    <lineage>
        <taxon>Eukaryota</taxon>
        <taxon>Sar</taxon>
        <taxon>Stramenopiles</taxon>
        <taxon>Ochrophyta</taxon>
        <taxon>Pelagophyceae</taxon>
        <taxon>Pelagomonadales</taxon>
        <taxon>Pelagomonadaceae</taxon>
        <taxon>Pelagomonas</taxon>
    </lineage>
</organism>
<feature type="region of interest" description="Disordered" evidence="1">
    <location>
        <begin position="207"/>
        <end position="230"/>
    </location>
</feature>
<accession>A0A8J2SVW4</accession>
<gene>
    <name evidence="2" type="ORF">PECAL_4P22030</name>
</gene>
<feature type="compositionally biased region" description="Basic residues" evidence="1">
    <location>
        <begin position="80"/>
        <end position="89"/>
    </location>
</feature>
<dbReference type="EMBL" id="CAKKNE010000004">
    <property type="protein sequence ID" value="CAH0374892.1"/>
    <property type="molecule type" value="Genomic_DNA"/>
</dbReference>
<evidence type="ECO:0000256" key="1">
    <source>
        <dbReference type="SAM" id="MobiDB-lite"/>
    </source>
</evidence>